<name>A0A1L7D1R5_9CORY</name>
<dbReference type="OrthoDB" id="5178111at2"/>
<dbReference type="KEGG" id="cpho:CPHO_03100"/>
<dbReference type="Proteomes" id="UP000185491">
    <property type="component" value="Chromosome"/>
</dbReference>
<dbReference type="PIRSF" id="PIRSF012637">
    <property type="entry name" value="UCP012637"/>
    <property type="match status" value="1"/>
</dbReference>
<sequence length="207" mass="21715">MSETFQLSAGATGLQALLSRTVGLDAQAVARLRQHDQGTVEVFVTTPFEVVAARRVGGTVSRDGAVVSAAALLEAVAAGREFSGPAMDFSWPGALPPASGFTLLDQLPVTVVRELSDAGQSLARQFSGPAGPPKSLMEQKVLTVAGGGQEVDIPMRMIFACTSLGLIPGFAAPLDIPRHLRVSALGRWVRVDAPYGSVYHSTRLSLF</sequence>
<dbReference type="InterPro" id="IPR058498">
    <property type="entry name" value="DUF8185"/>
</dbReference>
<dbReference type="Pfam" id="PF26572">
    <property type="entry name" value="DUF8185"/>
    <property type="match status" value="1"/>
</dbReference>
<reference evidence="3 4" key="1">
    <citation type="submission" date="2014-08" db="EMBL/GenBank/DDBJ databases">
        <title>Complete genome sequence of Corynebacterium phocae M408/89/1(T)(=DSM 44612(T)), isolated from the common seal (Phoca vitulina).</title>
        <authorList>
            <person name="Ruckert C."/>
            <person name="Albersmeier A."/>
            <person name="Winkler A."/>
            <person name="Kalinowski J."/>
        </authorList>
    </citation>
    <scope>NUCLEOTIDE SEQUENCE [LARGE SCALE GENOMIC DNA]</scope>
    <source>
        <strain evidence="3 4">M408/89/1</strain>
    </source>
</reference>
<accession>A0A1L7D1R5</accession>
<evidence type="ECO:0000259" key="1">
    <source>
        <dbReference type="Pfam" id="PF26035"/>
    </source>
</evidence>
<feature type="domain" description="DUF8185" evidence="2">
    <location>
        <begin position="96"/>
        <end position="203"/>
    </location>
</feature>
<feature type="domain" description="DUF8010" evidence="1">
    <location>
        <begin position="8"/>
        <end position="92"/>
    </location>
</feature>
<evidence type="ECO:0000313" key="3">
    <source>
        <dbReference type="EMBL" id="APT92044.1"/>
    </source>
</evidence>
<dbReference type="AlphaFoldDB" id="A0A1L7D1R5"/>
<evidence type="ECO:0000313" key="4">
    <source>
        <dbReference type="Proteomes" id="UP000185491"/>
    </source>
</evidence>
<evidence type="ECO:0000259" key="2">
    <source>
        <dbReference type="Pfam" id="PF26572"/>
    </source>
</evidence>
<organism evidence="3 4">
    <name type="scientific">Corynebacterium phocae</name>
    <dbReference type="NCBI Taxonomy" id="161895"/>
    <lineage>
        <taxon>Bacteria</taxon>
        <taxon>Bacillati</taxon>
        <taxon>Actinomycetota</taxon>
        <taxon>Actinomycetes</taxon>
        <taxon>Mycobacteriales</taxon>
        <taxon>Corynebacteriaceae</taxon>
        <taxon>Corynebacterium</taxon>
    </lineage>
</organism>
<keyword evidence="4" id="KW-1185">Reference proteome</keyword>
<proteinExistence type="predicted"/>
<dbReference type="InterPro" id="IPR058323">
    <property type="entry name" value="DUF8010"/>
</dbReference>
<gene>
    <name evidence="3" type="ORF">CPHO_03100</name>
</gene>
<dbReference type="STRING" id="161895.CPHO_03100"/>
<dbReference type="InterPro" id="IPR016601">
    <property type="entry name" value="UCP012637"/>
</dbReference>
<dbReference type="EMBL" id="CP009249">
    <property type="protein sequence ID" value="APT92044.1"/>
    <property type="molecule type" value="Genomic_DNA"/>
</dbReference>
<protein>
    <submittedName>
        <fullName evidence="3">Uncharacterized protein</fullName>
    </submittedName>
</protein>
<dbReference type="Pfam" id="PF26035">
    <property type="entry name" value="DUF8010"/>
    <property type="match status" value="1"/>
</dbReference>
<dbReference type="RefSeq" id="WP_075733122.1">
    <property type="nucleotide sequence ID" value="NZ_CP009249.1"/>
</dbReference>